<protein>
    <submittedName>
        <fullName evidence="1">Uncharacterized protein</fullName>
    </submittedName>
</protein>
<dbReference type="AlphaFoldDB" id="A0A9J6P4C4"/>
<evidence type="ECO:0000313" key="2">
    <source>
        <dbReference type="Proteomes" id="UP001056429"/>
    </source>
</evidence>
<dbReference type="Proteomes" id="UP001056429">
    <property type="component" value="Unassembled WGS sequence"/>
</dbReference>
<proteinExistence type="predicted"/>
<dbReference type="EMBL" id="JAGSOJ010000004">
    <property type="protein sequence ID" value="MCM1991634.1"/>
    <property type="molecule type" value="Genomic_DNA"/>
</dbReference>
<reference evidence="1" key="1">
    <citation type="journal article" date="2021" name="mSystems">
        <title>Bacteria and Archaea Synergistically Convert Glycine Betaine to Biogenic Methane in the Formosa Cold Seep of the South China Sea.</title>
        <authorList>
            <person name="Li L."/>
            <person name="Zhang W."/>
            <person name="Zhang S."/>
            <person name="Song L."/>
            <person name="Sun Q."/>
            <person name="Zhang H."/>
            <person name="Xiang H."/>
            <person name="Dong X."/>
        </authorList>
    </citation>
    <scope>NUCLEOTIDE SEQUENCE</scope>
    <source>
        <strain evidence="1">ZWT</strain>
    </source>
</reference>
<gene>
    <name evidence="1" type="ORF">KDK92_18005</name>
</gene>
<accession>A0A9J6P4C4</accession>
<sequence length="45" mass="4974">MAKEEKKSILRKLFGNSGGCSCGVEIVEQEEVKNEDTSKSKKAEK</sequence>
<organism evidence="1 2">
    <name type="scientific">Oceanirhabdus seepicola</name>
    <dbReference type="NCBI Taxonomy" id="2828781"/>
    <lineage>
        <taxon>Bacteria</taxon>
        <taxon>Bacillati</taxon>
        <taxon>Bacillota</taxon>
        <taxon>Clostridia</taxon>
        <taxon>Eubacteriales</taxon>
        <taxon>Clostridiaceae</taxon>
        <taxon>Oceanirhabdus</taxon>
    </lineage>
</organism>
<name>A0A9J6P4C4_9CLOT</name>
<reference evidence="1" key="2">
    <citation type="submission" date="2021-04" db="EMBL/GenBank/DDBJ databases">
        <authorList>
            <person name="Dong X."/>
        </authorList>
    </citation>
    <scope>NUCLEOTIDE SEQUENCE</scope>
    <source>
        <strain evidence="1">ZWT</strain>
    </source>
</reference>
<comment type="caution">
    <text evidence="1">The sequence shown here is derived from an EMBL/GenBank/DDBJ whole genome shotgun (WGS) entry which is preliminary data.</text>
</comment>
<keyword evidence="2" id="KW-1185">Reference proteome</keyword>
<dbReference type="RefSeq" id="WP_250860777.1">
    <property type="nucleotide sequence ID" value="NZ_JAGSOJ010000004.1"/>
</dbReference>
<evidence type="ECO:0000313" key="1">
    <source>
        <dbReference type="EMBL" id="MCM1991634.1"/>
    </source>
</evidence>